<dbReference type="InterPro" id="IPR036271">
    <property type="entry name" value="Tet_transcr_reg_TetR-rel_C_sf"/>
</dbReference>
<dbReference type="PANTHER" id="PTHR30055:SF226">
    <property type="entry name" value="HTH-TYPE TRANSCRIPTIONAL REGULATOR PKSA"/>
    <property type="match status" value="1"/>
</dbReference>
<keyword evidence="1 2" id="KW-0238">DNA-binding</keyword>
<dbReference type="PANTHER" id="PTHR30055">
    <property type="entry name" value="HTH-TYPE TRANSCRIPTIONAL REGULATOR RUTR"/>
    <property type="match status" value="1"/>
</dbReference>
<feature type="DNA-binding region" description="H-T-H motif" evidence="2">
    <location>
        <begin position="43"/>
        <end position="62"/>
    </location>
</feature>
<dbReference type="Proteomes" id="UP000198403">
    <property type="component" value="Unassembled WGS sequence"/>
</dbReference>
<dbReference type="InterPro" id="IPR009057">
    <property type="entry name" value="Homeodomain-like_sf"/>
</dbReference>
<dbReference type="Pfam" id="PF00440">
    <property type="entry name" value="TetR_N"/>
    <property type="match status" value="1"/>
</dbReference>
<name>A0A238W314_9ACTN</name>
<organism evidence="4 5">
    <name type="scientific">Blastococcus mobilis</name>
    <dbReference type="NCBI Taxonomy" id="1938746"/>
    <lineage>
        <taxon>Bacteria</taxon>
        <taxon>Bacillati</taxon>
        <taxon>Actinomycetota</taxon>
        <taxon>Actinomycetes</taxon>
        <taxon>Geodermatophilales</taxon>
        <taxon>Geodermatophilaceae</taxon>
        <taxon>Blastococcus</taxon>
    </lineage>
</organism>
<gene>
    <name evidence="4" type="ORF">SAMN06272737_10663</name>
</gene>
<sequence length="217" mass="22767">MVEGEGQALSRSPRVAARQAEARRRILEAARLVVSEQGFAAAQVAVVASIADVATGSIYRHFPSKASLFSEMLRQVCRRELEVVRAILEEDGRSAAERIGDAVTTFVDRALRGGGLSYAVIVEPMDPDIDQVRLDARAGLAAAFARVIKEGIAAGELGDQDPDIRGAAIVGAFLEGVVAPLAARPVDAARRDEVGREIAAFCQNAVTGAAATRGSGT</sequence>
<dbReference type="PRINTS" id="PR00455">
    <property type="entry name" value="HTHTETR"/>
</dbReference>
<dbReference type="GO" id="GO:0000976">
    <property type="term" value="F:transcription cis-regulatory region binding"/>
    <property type="evidence" value="ECO:0007669"/>
    <property type="project" value="TreeGrafter"/>
</dbReference>
<keyword evidence="5" id="KW-1185">Reference proteome</keyword>
<dbReference type="GO" id="GO:0003700">
    <property type="term" value="F:DNA-binding transcription factor activity"/>
    <property type="evidence" value="ECO:0007669"/>
    <property type="project" value="TreeGrafter"/>
</dbReference>
<dbReference type="AlphaFoldDB" id="A0A238W314"/>
<evidence type="ECO:0000313" key="5">
    <source>
        <dbReference type="Proteomes" id="UP000198403"/>
    </source>
</evidence>
<accession>A0A238W314</accession>
<dbReference type="InterPro" id="IPR001647">
    <property type="entry name" value="HTH_TetR"/>
</dbReference>
<dbReference type="Gene3D" id="1.10.10.60">
    <property type="entry name" value="Homeodomain-like"/>
    <property type="match status" value="1"/>
</dbReference>
<dbReference type="SUPFAM" id="SSF48498">
    <property type="entry name" value="Tetracyclin repressor-like, C-terminal domain"/>
    <property type="match status" value="1"/>
</dbReference>
<protein>
    <submittedName>
        <fullName evidence="4">Transcriptional regulator, TetR family</fullName>
    </submittedName>
</protein>
<dbReference type="EMBL" id="FZNO01000006">
    <property type="protein sequence ID" value="SNR40942.1"/>
    <property type="molecule type" value="Genomic_DNA"/>
</dbReference>
<dbReference type="SUPFAM" id="SSF46689">
    <property type="entry name" value="Homeodomain-like"/>
    <property type="match status" value="1"/>
</dbReference>
<feature type="domain" description="HTH tetR-type" evidence="3">
    <location>
        <begin position="20"/>
        <end position="80"/>
    </location>
</feature>
<proteinExistence type="predicted"/>
<evidence type="ECO:0000256" key="2">
    <source>
        <dbReference type="PROSITE-ProRule" id="PRU00335"/>
    </source>
</evidence>
<evidence type="ECO:0000256" key="1">
    <source>
        <dbReference type="ARBA" id="ARBA00023125"/>
    </source>
</evidence>
<reference evidence="4 5" key="1">
    <citation type="submission" date="2017-06" db="EMBL/GenBank/DDBJ databases">
        <authorList>
            <person name="Kim H.J."/>
            <person name="Triplett B.A."/>
        </authorList>
    </citation>
    <scope>NUCLEOTIDE SEQUENCE [LARGE SCALE GENOMIC DNA]</scope>
    <source>
        <strain evidence="4 5">DSM 44272</strain>
    </source>
</reference>
<evidence type="ECO:0000259" key="3">
    <source>
        <dbReference type="PROSITE" id="PS50977"/>
    </source>
</evidence>
<dbReference type="RefSeq" id="WP_176445448.1">
    <property type="nucleotide sequence ID" value="NZ_FZNO01000006.1"/>
</dbReference>
<dbReference type="Gene3D" id="1.10.357.10">
    <property type="entry name" value="Tetracycline Repressor, domain 2"/>
    <property type="match status" value="1"/>
</dbReference>
<dbReference type="PROSITE" id="PS50977">
    <property type="entry name" value="HTH_TETR_2"/>
    <property type="match status" value="1"/>
</dbReference>
<evidence type="ECO:0000313" key="4">
    <source>
        <dbReference type="EMBL" id="SNR40942.1"/>
    </source>
</evidence>
<dbReference type="InterPro" id="IPR050109">
    <property type="entry name" value="HTH-type_TetR-like_transc_reg"/>
</dbReference>